<keyword evidence="4 9" id="KW-0732">Signal</keyword>
<accession>A0AA88LL67</accession>
<proteinExistence type="inferred from homology"/>
<evidence type="ECO:0000256" key="5">
    <source>
        <dbReference type="ARBA" id="ARBA00022801"/>
    </source>
</evidence>
<dbReference type="EC" id="3.1.3.2" evidence="3"/>
<keyword evidence="5" id="KW-0378">Hydrolase</keyword>
<comment type="similarity">
    <text evidence="2">Belongs to the histidine acid phosphatase family.</text>
</comment>
<dbReference type="SUPFAM" id="SSF53254">
    <property type="entry name" value="Phosphoglycerate mutase-like"/>
    <property type="match status" value="1"/>
</dbReference>
<evidence type="ECO:0000256" key="4">
    <source>
        <dbReference type="ARBA" id="ARBA00022729"/>
    </source>
</evidence>
<dbReference type="PANTHER" id="PTHR11567:SF211">
    <property type="entry name" value="PROSTATIC ACID PHOSPHATASE"/>
    <property type="match status" value="1"/>
</dbReference>
<dbReference type="InterPro" id="IPR029033">
    <property type="entry name" value="His_PPase_superfam"/>
</dbReference>
<keyword evidence="8" id="KW-1133">Transmembrane helix</keyword>
<feature type="chain" id="PRO_5041686255" description="acid phosphatase" evidence="9">
    <location>
        <begin position="23"/>
        <end position="431"/>
    </location>
</feature>
<evidence type="ECO:0000256" key="9">
    <source>
        <dbReference type="SAM" id="SignalP"/>
    </source>
</evidence>
<comment type="catalytic activity">
    <reaction evidence="1">
        <text>a phosphate monoester + H2O = an alcohol + phosphate</text>
        <dbReference type="Rhea" id="RHEA:15017"/>
        <dbReference type="ChEBI" id="CHEBI:15377"/>
        <dbReference type="ChEBI" id="CHEBI:30879"/>
        <dbReference type="ChEBI" id="CHEBI:43474"/>
        <dbReference type="ChEBI" id="CHEBI:67140"/>
        <dbReference type="EC" id="3.1.3.2"/>
    </reaction>
</comment>
<dbReference type="InterPro" id="IPR050645">
    <property type="entry name" value="Histidine_acid_phosphatase"/>
</dbReference>
<sequence>MDPMSNSRILILFLMLCAACCYEKNDTSTLELVHILFRHGDRTPINPYPNDPYKDPVYWPMGWGQLTNEGKRRHYRLGQFLRERYSNFLNSSYNLDEIVVRSTDVDRTLMSAESNLAGLYLPIGDQIWANLTWQPIPVHTIPVSQDFLLSPESFCPRYNQMLIELDNLPEIKRFNEEHMELYRYLTEQSGKQVNNARDAEYIYDTLFIETRFNLTLPNWTDSVYPEPLKEVSDFSFGMKAYTNEMKKIRGGPLVREIREHIKMKIQGKLFPKKRRFFMYSAHDVTIAMFLQSLDIFNGIQPPYASLVMLELHKDELERHFVKIVYKNHTRETREMYTLILPGCRPLCPVDDFLRLTQGVVIDDYVEFCKTAPTPTPLFPALSKIEFIAVLVSGMLFVLLVVALIACLVAWGRLRAIRRRGYTPISEYGSAI</sequence>
<keyword evidence="8" id="KW-0472">Membrane</keyword>
<name>A0AA88LL67_ARTSF</name>
<evidence type="ECO:0000256" key="1">
    <source>
        <dbReference type="ARBA" id="ARBA00000032"/>
    </source>
</evidence>
<feature type="transmembrane region" description="Helical" evidence="8">
    <location>
        <begin position="386"/>
        <end position="410"/>
    </location>
</feature>
<keyword evidence="7" id="KW-0325">Glycoprotein</keyword>
<evidence type="ECO:0000256" key="2">
    <source>
        <dbReference type="ARBA" id="ARBA00005375"/>
    </source>
</evidence>
<protein>
    <recommendedName>
        <fullName evidence="3">acid phosphatase</fullName>
        <ecNumber evidence="3">3.1.3.2</ecNumber>
    </recommendedName>
</protein>
<dbReference type="EMBL" id="JAVRJZ010000001">
    <property type="protein sequence ID" value="KAK2727676.1"/>
    <property type="molecule type" value="Genomic_DNA"/>
</dbReference>
<evidence type="ECO:0000256" key="8">
    <source>
        <dbReference type="SAM" id="Phobius"/>
    </source>
</evidence>
<evidence type="ECO:0000256" key="7">
    <source>
        <dbReference type="ARBA" id="ARBA00023180"/>
    </source>
</evidence>
<reference evidence="10" key="1">
    <citation type="submission" date="2023-07" db="EMBL/GenBank/DDBJ databases">
        <title>Chromosome-level genome assembly of Artemia franciscana.</title>
        <authorList>
            <person name="Jo E."/>
        </authorList>
    </citation>
    <scope>NUCLEOTIDE SEQUENCE</scope>
    <source>
        <tissue evidence="10">Whole body</tissue>
    </source>
</reference>
<organism evidence="10 11">
    <name type="scientific">Artemia franciscana</name>
    <name type="common">Brine shrimp</name>
    <name type="synonym">Artemia sanfranciscana</name>
    <dbReference type="NCBI Taxonomy" id="6661"/>
    <lineage>
        <taxon>Eukaryota</taxon>
        <taxon>Metazoa</taxon>
        <taxon>Ecdysozoa</taxon>
        <taxon>Arthropoda</taxon>
        <taxon>Crustacea</taxon>
        <taxon>Branchiopoda</taxon>
        <taxon>Anostraca</taxon>
        <taxon>Artemiidae</taxon>
        <taxon>Artemia</taxon>
    </lineage>
</organism>
<evidence type="ECO:0000256" key="6">
    <source>
        <dbReference type="ARBA" id="ARBA00023157"/>
    </source>
</evidence>
<keyword evidence="8" id="KW-0812">Transmembrane</keyword>
<dbReference type="InterPro" id="IPR033379">
    <property type="entry name" value="Acid_Pase_AS"/>
</dbReference>
<evidence type="ECO:0000313" key="11">
    <source>
        <dbReference type="Proteomes" id="UP001187531"/>
    </source>
</evidence>
<dbReference type="InterPro" id="IPR000560">
    <property type="entry name" value="His_Pase_clade-2"/>
</dbReference>
<dbReference type="Gene3D" id="3.40.50.1240">
    <property type="entry name" value="Phosphoglycerate mutase-like"/>
    <property type="match status" value="1"/>
</dbReference>
<dbReference type="GO" id="GO:0003993">
    <property type="term" value="F:acid phosphatase activity"/>
    <property type="evidence" value="ECO:0007669"/>
    <property type="project" value="UniProtKB-EC"/>
</dbReference>
<dbReference type="PANTHER" id="PTHR11567">
    <property type="entry name" value="ACID PHOSPHATASE-RELATED"/>
    <property type="match status" value="1"/>
</dbReference>
<gene>
    <name evidence="10" type="ORF">QYM36_008232</name>
</gene>
<comment type="caution">
    <text evidence="10">The sequence shown here is derived from an EMBL/GenBank/DDBJ whole genome shotgun (WGS) entry which is preliminary data.</text>
</comment>
<evidence type="ECO:0000313" key="10">
    <source>
        <dbReference type="EMBL" id="KAK2727676.1"/>
    </source>
</evidence>
<dbReference type="PROSITE" id="PS00616">
    <property type="entry name" value="HIS_ACID_PHOSPHAT_1"/>
    <property type="match status" value="1"/>
</dbReference>
<keyword evidence="6" id="KW-1015">Disulfide bond</keyword>
<dbReference type="AlphaFoldDB" id="A0AA88LL67"/>
<feature type="signal peptide" evidence="9">
    <location>
        <begin position="1"/>
        <end position="22"/>
    </location>
</feature>
<dbReference type="Proteomes" id="UP001187531">
    <property type="component" value="Unassembled WGS sequence"/>
</dbReference>
<dbReference type="CDD" id="cd07061">
    <property type="entry name" value="HP_HAP_like"/>
    <property type="match status" value="1"/>
</dbReference>
<keyword evidence="11" id="KW-1185">Reference proteome</keyword>
<dbReference type="Pfam" id="PF00328">
    <property type="entry name" value="His_Phos_2"/>
    <property type="match status" value="1"/>
</dbReference>
<evidence type="ECO:0000256" key="3">
    <source>
        <dbReference type="ARBA" id="ARBA00012646"/>
    </source>
</evidence>